<keyword evidence="1" id="KW-0472">Membrane</keyword>
<proteinExistence type="predicted"/>
<feature type="transmembrane region" description="Helical" evidence="1">
    <location>
        <begin position="95"/>
        <end position="117"/>
    </location>
</feature>
<dbReference type="OrthoDB" id="399091at2"/>
<dbReference type="RefSeq" id="WP_121940594.1">
    <property type="nucleotide sequence ID" value="NZ_REFI01000005.1"/>
</dbReference>
<accession>A0A3M0AIW6</accession>
<keyword evidence="3" id="KW-1185">Reference proteome</keyword>
<dbReference type="EMBL" id="REFI01000005">
    <property type="protein sequence ID" value="RMA79052.1"/>
    <property type="molecule type" value="Genomic_DNA"/>
</dbReference>
<evidence type="ECO:0000313" key="2">
    <source>
        <dbReference type="EMBL" id="RMA79052.1"/>
    </source>
</evidence>
<name>A0A3M0AIW6_9BACT</name>
<reference evidence="2 3" key="1">
    <citation type="submission" date="2018-10" db="EMBL/GenBank/DDBJ databases">
        <title>Genomic Encyclopedia of Archaeal and Bacterial Type Strains, Phase II (KMG-II): from individual species to whole genera.</title>
        <authorList>
            <person name="Goeker M."/>
        </authorList>
    </citation>
    <scope>NUCLEOTIDE SEQUENCE [LARGE SCALE GENOMIC DNA]</scope>
    <source>
        <strain evidence="2 3">ATCC 29870</strain>
    </source>
</reference>
<dbReference type="Proteomes" id="UP000267246">
    <property type="component" value="Unassembled WGS sequence"/>
</dbReference>
<evidence type="ECO:0000256" key="1">
    <source>
        <dbReference type="SAM" id="Phobius"/>
    </source>
</evidence>
<organism evidence="2 3">
    <name type="scientific">Metamycoplasma subdolum</name>
    <dbReference type="NCBI Taxonomy" id="92407"/>
    <lineage>
        <taxon>Bacteria</taxon>
        <taxon>Bacillati</taxon>
        <taxon>Mycoplasmatota</taxon>
        <taxon>Mycoplasmoidales</taxon>
        <taxon>Metamycoplasmataceae</taxon>
        <taxon>Metamycoplasma</taxon>
    </lineage>
</organism>
<keyword evidence="1" id="KW-1133">Transmembrane helix</keyword>
<sequence>MAKEKEEKNKYSIDKIKPTDKIDFNNLFKNPTQDFYTKVAKEYENSFNKVLKEITGGKEEKIYEERVDKINTNIQDFRGKIEEKRKELKINARKFANAIIIIFCFLIIGLFFLPFLIKNNKIIKEFNEFTSNQEAEIKKSYVEKGRVVFEFFGGFNLEEMRNLVLKTFNFYSIPEFDSRDFFIVSQLKGFIGFDLAEKFDFRNSYIYNVLYKELEFQNIITKGSKTITYYVGDELITKTVYAQHVEKTPFIYQRQALVVPTNYLPELSFRYAPGVSEKEIKRRKTKGIFTLEDEEFYNYYDFQYNSNLAIPFAQYFNVLTQKNMIEYEKFVREKEIEPLRLQKIKNWLFATRPINDFSEDLININWVSTFIIAFPDKNLNGYIQTLKNAIWQLIQPLINMITLTYTNKNIASESFEGLGKRYLSTFADLEEIGGKEKIQSNIVSILNDYFTSKVFNFNQKHDKPIYVSSERVGDFSGRVFVQDIRLNSYYGKNEIDYVSTGGTTVEVPFVKFYPNYEDKKSFFTSNFRFSNPNAYMKVQPKFRGKFNFGHENQLLSEIIQEYGVMFNNEALKNQAEFEDTLYAIKRIFDEIKAVKDIAVMVITNRGLGLYFDTWDYQNDKENAKRIVHSLKTSFSLE</sequence>
<evidence type="ECO:0000313" key="3">
    <source>
        <dbReference type="Proteomes" id="UP000267246"/>
    </source>
</evidence>
<protein>
    <submittedName>
        <fullName evidence="2">Uncharacterized protein</fullName>
    </submittedName>
</protein>
<gene>
    <name evidence="2" type="ORF">JN00_0099</name>
</gene>
<comment type="caution">
    <text evidence="2">The sequence shown here is derived from an EMBL/GenBank/DDBJ whole genome shotgun (WGS) entry which is preliminary data.</text>
</comment>
<keyword evidence="1" id="KW-0812">Transmembrane</keyword>
<dbReference type="AlphaFoldDB" id="A0A3M0AIW6"/>